<sequence length="86" mass="9983">MDIKNICQCLNHSNLNLSGQIFLKQLMVSDKNFTPFKLTYDCEVVQVSSLSINKKLDPIFIILFIPLHNSLYRHNNFSLLYTHKPA</sequence>
<keyword evidence="2" id="KW-1185">Reference proteome</keyword>
<accession>A0A1J1LS28</accession>
<evidence type="ECO:0000313" key="2">
    <source>
        <dbReference type="Proteomes" id="UP000184315"/>
    </source>
</evidence>
<protein>
    <submittedName>
        <fullName evidence="1">Uncharacterized protein</fullName>
    </submittedName>
</protein>
<name>A0A1J1LS28_9CYAN</name>
<proteinExistence type="predicted"/>
<gene>
    <name evidence="1" type="ORF">PL9214650437</name>
</gene>
<evidence type="ECO:0000313" key="1">
    <source>
        <dbReference type="EMBL" id="CUR34998.1"/>
    </source>
</evidence>
<dbReference type="AlphaFoldDB" id="A0A1J1LS28"/>
<reference evidence="2" key="1">
    <citation type="submission" date="2015-10" db="EMBL/GenBank/DDBJ databases">
        <authorList>
            <person name="Regsiter A."/>
            <person name="william w."/>
        </authorList>
    </citation>
    <scope>NUCLEOTIDE SEQUENCE [LARGE SCALE GENOMIC DNA]</scope>
</reference>
<dbReference type="Proteomes" id="UP000184315">
    <property type="component" value="Unassembled WGS sequence"/>
</dbReference>
<dbReference type="STRING" id="671072.PL9214650437"/>
<organism evidence="1 2">
    <name type="scientific">Planktothrix tepida PCC 9214</name>
    <dbReference type="NCBI Taxonomy" id="671072"/>
    <lineage>
        <taxon>Bacteria</taxon>
        <taxon>Bacillati</taxon>
        <taxon>Cyanobacteriota</taxon>
        <taxon>Cyanophyceae</taxon>
        <taxon>Oscillatoriophycideae</taxon>
        <taxon>Oscillatoriales</taxon>
        <taxon>Microcoleaceae</taxon>
        <taxon>Planktothrix</taxon>
    </lineage>
</organism>
<dbReference type="EMBL" id="CZDF01000172">
    <property type="protein sequence ID" value="CUR34998.1"/>
    <property type="molecule type" value="Genomic_DNA"/>
</dbReference>